<comment type="caution">
    <text evidence="2">The sequence shown here is derived from an EMBL/GenBank/DDBJ whole genome shotgun (WGS) entry which is preliminary data.</text>
</comment>
<sequence>MDTGTQRRWNAEDAAGFSADGGVPASAYGDSTSRSLARILVDPATEHCWDASDALPPFLRDAFTDAVLRCLADPGSLDEELRTVQAATGPAMRQARGGQDTVAFLPSVCARGG</sequence>
<dbReference type="RefSeq" id="WP_209340236.1">
    <property type="nucleotide sequence ID" value="NZ_JAGIQL010000043.1"/>
</dbReference>
<evidence type="ECO:0000256" key="1">
    <source>
        <dbReference type="SAM" id="MobiDB-lite"/>
    </source>
</evidence>
<accession>A0A940MBY9</accession>
<gene>
    <name evidence="2" type="ORF">JFN87_13335</name>
</gene>
<proteinExistence type="predicted"/>
<reference evidence="2" key="1">
    <citation type="submission" date="2021-03" db="EMBL/GenBank/DDBJ databases">
        <title>Whole genome sequence of Streptomyces bomunensis MMS17-BM035.</title>
        <authorList>
            <person name="Lee J.H."/>
        </authorList>
    </citation>
    <scope>NUCLEOTIDE SEQUENCE</scope>
    <source>
        <strain evidence="2">MMS17-BM035</strain>
    </source>
</reference>
<organism evidence="2 3">
    <name type="scientific">Streptomyces montanisoli</name>
    <dbReference type="NCBI Taxonomy" id="2798581"/>
    <lineage>
        <taxon>Bacteria</taxon>
        <taxon>Bacillati</taxon>
        <taxon>Actinomycetota</taxon>
        <taxon>Actinomycetes</taxon>
        <taxon>Kitasatosporales</taxon>
        <taxon>Streptomycetaceae</taxon>
        <taxon>Streptomyces</taxon>
    </lineage>
</organism>
<feature type="region of interest" description="Disordered" evidence="1">
    <location>
        <begin position="1"/>
        <end position="30"/>
    </location>
</feature>
<evidence type="ECO:0000313" key="3">
    <source>
        <dbReference type="Proteomes" id="UP000670475"/>
    </source>
</evidence>
<name>A0A940MBY9_9ACTN</name>
<dbReference type="Proteomes" id="UP000670475">
    <property type="component" value="Unassembled WGS sequence"/>
</dbReference>
<keyword evidence="3" id="KW-1185">Reference proteome</keyword>
<evidence type="ECO:0000313" key="2">
    <source>
        <dbReference type="EMBL" id="MBP0458479.1"/>
    </source>
</evidence>
<protein>
    <submittedName>
        <fullName evidence="2">Uncharacterized protein</fullName>
    </submittedName>
</protein>
<dbReference type="AlphaFoldDB" id="A0A940MBY9"/>
<dbReference type="EMBL" id="JAGIQL010000043">
    <property type="protein sequence ID" value="MBP0458479.1"/>
    <property type="molecule type" value="Genomic_DNA"/>
</dbReference>